<feature type="transmembrane region" description="Helical" evidence="1">
    <location>
        <begin position="6"/>
        <end position="28"/>
    </location>
</feature>
<dbReference type="Pfam" id="PF02470">
    <property type="entry name" value="MlaD"/>
    <property type="match status" value="1"/>
</dbReference>
<evidence type="ECO:0000313" key="4">
    <source>
        <dbReference type="Proteomes" id="UP000886602"/>
    </source>
</evidence>
<dbReference type="PANTHER" id="PTHR36698">
    <property type="entry name" value="BLL5892 PROTEIN"/>
    <property type="match status" value="1"/>
</dbReference>
<dbReference type="Proteomes" id="UP000886602">
    <property type="component" value="Unassembled WGS sequence"/>
</dbReference>
<dbReference type="InterPro" id="IPR003399">
    <property type="entry name" value="Mce/MlaD"/>
</dbReference>
<dbReference type="PANTHER" id="PTHR36698:SF2">
    <property type="entry name" value="MCE_MLAD DOMAIN-CONTAINING PROTEIN"/>
    <property type="match status" value="1"/>
</dbReference>
<accession>A0A9D7FB21</accession>
<keyword evidence="1" id="KW-0472">Membrane</keyword>
<comment type="caution">
    <text evidence="3">The sequence shown here is derived from an EMBL/GenBank/DDBJ whole genome shotgun (WGS) entry which is preliminary data.</text>
</comment>
<evidence type="ECO:0000259" key="2">
    <source>
        <dbReference type="Pfam" id="PF02470"/>
    </source>
</evidence>
<keyword evidence="1" id="KW-0812">Transmembrane</keyword>
<reference evidence="3" key="1">
    <citation type="submission" date="2020-10" db="EMBL/GenBank/DDBJ databases">
        <title>Connecting structure to function with the recovery of over 1000 high-quality activated sludge metagenome-assembled genomes encoding full-length rRNA genes using long-read sequencing.</title>
        <authorList>
            <person name="Singleton C.M."/>
            <person name="Petriglieri F."/>
            <person name="Kristensen J.M."/>
            <person name="Kirkegaard R.H."/>
            <person name="Michaelsen T.Y."/>
            <person name="Andersen M.H."/>
            <person name="Karst S.M."/>
            <person name="Dueholm M.S."/>
            <person name="Nielsen P.H."/>
            <person name="Albertsen M."/>
        </authorList>
    </citation>
    <scope>NUCLEOTIDE SEQUENCE</scope>
    <source>
        <strain evidence="3">EsbW_18-Q3-R4-48_MAXAC.044</strain>
    </source>
</reference>
<sequence>MENRAYALMAGLFTLLLGFSAIAALWWFGGKPEASNQYLVVTRKTISGLNVQAQVRYRGIRVGKVENIELDPGDVGNTLIRITLRKDIPVTRGTTARLGFQGVTGIAHVQLDDTGQDASPLEASPGDLVRIPMQDSLIQELSEVGGETLRNARDFLANANQILTPENRQNISKTLSNLEATSANAREVSAQLRQLLTPENVRLLNSTLAQVERTAAQGAPFLAESRGLVLRLQSVSDKLEMTLGDPLSGGAGALLPRLNELSSGLSSNSLQLNRVLQMLEESPQSLIFGRQKTMPGPGEAGFIEPMNARGQP</sequence>
<evidence type="ECO:0000313" key="3">
    <source>
        <dbReference type="EMBL" id="MBK7422367.1"/>
    </source>
</evidence>
<organism evidence="3 4">
    <name type="scientific">Candidatus Propionivibrio dominans</name>
    <dbReference type="NCBI Taxonomy" id="2954373"/>
    <lineage>
        <taxon>Bacteria</taxon>
        <taxon>Pseudomonadati</taxon>
        <taxon>Pseudomonadota</taxon>
        <taxon>Betaproteobacteria</taxon>
        <taxon>Rhodocyclales</taxon>
        <taxon>Rhodocyclaceae</taxon>
        <taxon>Propionivibrio</taxon>
    </lineage>
</organism>
<proteinExistence type="predicted"/>
<protein>
    <submittedName>
        <fullName evidence="3">MCE family protein</fullName>
    </submittedName>
</protein>
<evidence type="ECO:0000256" key="1">
    <source>
        <dbReference type="SAM" id="Phobius"/>
    </source>
</evidence>
<gene>
    <name evidence="3" type="ORF">IPJ48_04325</name>
</gene>
<dbReference type="EMBL" id="JADJNC010000006">
    <property type="protein sequence ID" value="MBK7422367.1"/>
    <property type="molecule type" value="Genomic_DNA"/>
</dbReference>
<keyword evidence="1" id="KW-1133">Transmembrane helix</keyword>
<feature type="domain" description="Mce/MlaD" evidence="2">
    <location>
        <begin position="38"/>
        <end position="112"/>
    </location>
</feature>
<dbReference type="AlphaFoldDB" id="A0A9D7FB21"/>
<name>A0A9D7FB21_9RHOO</name>